<gene>
    <name evidence="7" type="ORF">CFAM422_000347</name>
</gene>
<evidence type="ECO:0000256" key="3">
    <source>
        <dbReference type="ARBA" id="ARBA00023242"/>
    </source>
</evidence>
<evidence type="ECO:0000313" key="8">
    <source>
        <dbReference type="Proteomes" id="UP000801864"/>
    </source>
</evidence>
<keyword evidence="2" id="KW-0479">Metal-binding</keyword>
<dbReference type="Pfam" id="PF04082">
    <property type="entry name" value="Fungal_trans"/>
    <property type="match status" value="1"/>
</dbReference>
<dbReference type="EMBL" id="QLNT01000001">
    <property type="protein sequence ID" value="KAF3077122.1"/>
    <property type="molecule type" value="Genomic_DNA"/>
</dbReference>
<dbReference type="GO" id="GO:0003677">
    <property type="term" value="F:DNA binding"/>
    <property type="evidence" value="ECO:0007669"/>
    <property type="project" value="InterPro"/>
</dbReference>
<dbReference type="InterPro" id="IPR036864">
    <property type="entry name" value="Zn2-C6_fun-type_DNA-bd_sf"/>
</dbReference>
<feature type="compositionally biased region" description="Pro residues" evidence="5">
    <location>
        <begin position="125"/>
        <end position="146"/>
    </location>
</feature>
<dbReference type="GO" id="GO:0008270">
    <property type="term" value="F:zinc ion binding"/>
    <property type="evidence" value="ECO:0007669"/>
    <property type="project" value="InterPro"/>
</dbReference>
<proteinExistence type="predicted"/>
<feature type="coiled-coil region" evidence="4">
    <location>
        <begin position="509"/>
        <end position="536"/>
    </location>
</feature>
<dbReference type="CDD" id="cd00067">
    <property type="entry name" value="GAL4"/>
    <property type="match status" value="1"/>
</dbReference>
<feature type="region of interest" description="Disordered" evidence="5">
    <location>
        <begin position="693"/>
        <end position="716"/>
    </location>
</feature>
<dbReference type="Pfam" id="PF00172">
    <property type="entry name" value="Zn_clus"/>
    <property type="match status" value="1"/>
</dbReference>
<dbReference type="AlphaFoldDB" id="A0A9P4XRN0"/>
<comment type="subcellular location">
    <subcellularLocation>
        <location evidence="1">Nucleus</location>
    </subcellularLocation>
</comment>
<sequence length="770" mass="86201">RSHHQISGFGLDPTIHPTFSPLVTCEITGATLDMSSNASPGAHKHPRILACVLCQHRKIKCDRNSPCSNCIKVRDPFLPDQANVTCTPSTPAPARKRRRPNQDLQERLARCEELLKQYASGSVPIPGPAPAPSAPPAQRPLPPLPATPSNSNLPTSEAIVATPASVDSTQSRNPGSIMVKEDGNVRFMDSYIWASVYDELQKMRDIVETDDPEESSLLGSDELTPDNNADLVLSADVFNTNVEDLQPDPIHVFRLWQLYCDRVNPLFKILHIPSLQGLIIEAASNMAAIPLHNQALLFSIFAMATVSMSAAECIQTIGMSRDVAIQKFNTGTKASLIKYSFLKNYNMTTLQAVVLYLLSLEGRYDRHAQWVISGVIMRIAQKMGYHRDGSQLNLIPFETEMRRRIWWQIMMLDAKCAMMSGLSQSWSNLGWDTKKPLNLNDADLFPGSTEPVVERDGPTEMAFSIVISEIFRFKLETDGSNESRAFEAAMMGQTLDDGPESENNTKAIFEKFRKKAEALEERLLEIENKMIDIRAGNVHVAALAIRPMLTRRLKEMLVPIQEQPEWGTEIFGPKDNFFKVLLMMMEHKTEAHEQMVAAGFQWFMRFHFQLDAFAVFTGLLHDRPVGSLSDRAWEVMRRIYGDHHEFSDMTIKPHVVQAQFVLKAWRARELAYGQNGQRIDTPPFINRLRELVPSPESRSSGQGSVTSPATTVTPQQQSLTGFNQFLGGYLDVSTVNWEMFGEFLPSSGEQLSASMFDGYTMGNLNMGNMG</sequence>
<dbReference type="GO" id="GO:0006351">
    <property type="term" value="P:DNA-templated transcription"/>
    <property type="evidence" value="ECO:0007669"/>
    <property type="project" value="InterPro"/>
</dbReference>
<dbReference type="GO" id="GO:0005634">
    <property type="term" value="C:nucleus"/>
    <property type="evidence" value="ECO:0007669"/>
    <property type="project" value="UniProtKB-SubCell"/>
</dbReference>
<dbReference type="Proteomes" id="UP000801864">
    <property type="component" value="Unassembled WGS sequence"/>
</dbReference>
<evidence type="ECO:0000256" key="5">
    <source>
        <dbReference type="SAM" id="MobiDB-lite"/>
    </source>
</evidence>
<dbReference type="SMART" id="SM00906">
    <property type="entry name" value="Fungal_trans"/>
    <property type="match status" value="1"/>
</dbReference>
<dbReference type="InterPro" id="IPR001138">
    <property type="entry name" value="Zn2Cys6_DnaBD"/>
</dbReference>
<evidence type="ECO:0000256" key="2">
    <source>
        <dbReference type="ARBA" id="ARBA00022723"/>
    </source>
</evidence>
<evidence type="ECO:0000256" key="1">
    <source>
        <dbReference type="ARBA" id="ARBA00004123"/>
    </source>
</evidence>
<evidence type="ECO:0000256" key="4">
    <source>
        <dbReference type="SAM" id="Coils"/>
    </source>
</evidence>
<dbReference type="InterPro" id="IPR007219">
    <property type="entry name" value="XnlR_reg_dom"/>
</dbReference>
<dbReference type="PROSITE" id="PS50048">
    <property type="entry name" value="ZN2_CY6_FUNGAL_2"/>
    <property type="match status" value="1"/>
</dbReference>
<feature type="non-terminal residue" evidence="7">
    <location>
        <position position="1"/>
    </location>
</feature>
<dbReference type="Gene3D" id="4.10.240.10">
    <property type="entry name" value="Zn(2)-C6 fungal-type DNA-binding domain"/>
    <property type="match status" value="1"/>
</dbReference>
<feature type="region of interest" description="Disordered" evidence="5">
    <location>
        <begin position="82"/>
        <end position="103"/>
    </location>
</feature>
<dbReference type="SMART" id="SM00066">
    <property type="entry name" value="GAL4"/>
    <property type="match status" value="1"/>
</dbReference>
<feature type="compositionally biased region" description="Polar residues" evidence="5">
    <location>
        <begin position="696"/>
        <end position="716"/>
    </location>
</feature>
<dbReference type="PANTHER" id="PTHR31001:SF85">
    <property type="entry name" value="ZN(II)2CYS6 TRANSCRIPTION FACTOR (EUROFUNG)"/>
    <property type="match status" value="1"/>
</dbReference>
<dbReference type="CDD" id="cd12148">
    <property type="entry name" value="fungal_TF_MHR"/>
    <property type="match status" value="1"/>
</dbReference>
<keyword evidence="3" id="KW-0539">Nucleus</keyword>
<protein>
    <submittedName>
        <fullName evidence="7">Transcription factor vrtR1</fullName>
    </submittedName>
</protein>
<dbReference type="SUPFAM" id="SSF57701">
    <property type="entry name" value="Zn2/Cys6 DNA-binding domain"/>
    <property type="match status" value="1"/>
</dbReference>
<keyword evidence="8" id="KW-1185">Reference proteome</keyword>
<dbReference type="PANTHER" id="PTHR31001">
    <property type="entry name" value="UNCHARACTERIZED TRANSCRIPTIONAL REGULATORY PROTEIN"/>
    <property type="match status" value="1"/>
</dbReference>
<feature type="domain" description="Zn(2)-C6 fungal-type" evidence="6">
    <location>
        <begin position="50"/>
        <end position="87"/>
    </location>
</feature>
<evidence type="ECO:0000259" key="6">
    <source>
        <dbReference type="PROSITE" id="PS50048"/>
    </source>
</evidence>
<reference evidence="7 8" key="1">
    <citation type="submission" date="2018-06" db="EMBL/GenBank/DDBJ databases">
        <title>Genome analysis of cellulolytic fungus Trichoderma lentiforme CFAM-422.</title>
        <authorList>
            <person name="Steindorff A.S."/>
            <person name="Formighieri E.F."/>
            <person name="Midorikawa G.E.O."/>
            <person name="Tamietti M.S."/>
            <person name="Ramos E.Z."/>
            <person name="Silva A.S."/>
            <person name="Bon E.P.S."/>
            <person name="Mendes T.D."/>
            <person name="Damaso M.C.T."/>
            <person name="Favaro L.C.L."/>
        </authorList>
    </citation>
    <scope>NUCLEOTIDE SEQUENCE [LARGE SCALE GENOMIC DNA]</scope>
    <source>
        <strain evidence="7 8">CFAM-422</strain>
    </source>
</reference>
<name>A0A9P4XRN0_9HYPO</name>
<dbReference type="GO" id="GO:0000981">
    <property type="term" value="F:DNA-binding transcription factor activity, RNA polymerase II-specific"/>
    <property type="evidence" value="ECO:0007669"/>
    <property type="project" value="InterPro"/>
</dbReference>
<accession>A0A9P4XRN0</accession>
<keyword evidence="4" id="KW-0175">Coiled coil</keyword>
<dbReference type="InterPro" id="IPR050613">
    <property type="entry name" value="Sec_Metabolite_Reg"/>
</dbReference>
<organism evidence="7 8">
    <name type="scientific">Trichoderma lentiforme</name>
    <dbReference type="NCBI Taxonomy" id="1567552"/>
    <lineage>
        <taxon>Eukaryota</taxon>
        <taxon>Fungi</taxon>
        <taxon>Dikarya</taxon>
        <taxon>Ascomycota</taxon>
        <taxon>Pezizomycotina</taxon>
        <taxon>Sordariomycetes</taxon>
        <taxon>Hypocreomycetidae</taxon>
        <taxon>Hypocreales</taxon>
        <taxon>Hypocreaceae</taxon>
        <taxon>Trichoderma</taxon>
    </lineage>
</organism>
<evidence type="ECO:0000313" key="7">
    <source>
        <dbReference type="EMBL" id="KAF3077122.1"/>
    </source>
</evidence>
<feature type="region of interest" description="Disordered" evidence="5">
    <location>
        <begin position="121"/>
        <end position="155"/>
    </location>
</feature>
<comment type="caution">
    <text evidence="7">The sequence shown here is derived from an EMBL/GenBank/DDBJ whole genome shotgun (WGS) entry which is preliminary data.</text>
</comment>